<dbReference type="PROSITE" id="PS51384">
    <property type="entry name" value="FAD_FR"/>
    <property type="match status" value="1"/>
</dbReference>
<dbReference type="Gene3D" id="3.40.50.360">
    <property type="match status" value="1"/>
</dbReference>
<dbReference type="InterPro" id="IPR003097">
    <property type="entry name" value="CysJ-like_FAD-binding"/>
</dbReference>
<dbReference type="AlphaFoldDB" id="A0A239EMU9"/>
<dbReference type="InterPro" id="IPR029039">
    <property type="entry name" value="Flavoprotein-like_sf"/>
</dbReference>
<feature type="binding site" evidence="12">
    <location>
        <position position="594"/>
    </location>
    <ligand>
        <name>FAD</name>
        <dbReference type="ChEBI" id="CHEBI:57692"/>
    </ligand>
</feature>
<dbReference type="PROSITE" id="PS50902">
    <property type="entry name" value="FLAVODOXIN_LIKE"/>
    <property type="match status" value="1"/>
</dbReference>
<dbReference type="Gene3D" id="3.40.50.80">
    <property type="entry name" value="Nucleotide-binding domain of ferredoxin-NADP reductase (FNR) module"/>
    <property type="match status" value="1"/>
</dbReference>
<dbReference type="InterPro" id="IPR010199">
    <property type="entry name" value="CysJ"/>
</dbReference>
<keyword evidence="5 12" id="KW-0288">FMN</keyword>
<evidence type="ECO:0000256" key="6">
    <source>
        <dbReference type="ARBA" id="ARBA00022827"/>
    </source>
</evidence>
<organism evidence="15 16">
    <name type="scientific">Granulicella rosea</name>
    <dbReference type="NCBI Taxonomy" id="474952"/>
    <lineage>
        <taxon>Bacteria</taxon>
        <taxon>Pseudomonadati</taxon>
        <taxon>Acidobacteriota</taxon>
        <taxon>Terriglobia</taxon>
        <taxon>Terriglobales</taxon>
        <taxon>Acidobacteriaceae</taxon>
        <taxon>Granulicella</taxon>
    </lineage>
</organism>
<feature type="binding site" evidence="12">
    <location>
        <begin position="381"/>
        <end position="384"/>
    </location>
    <ligand>
        <name>FAD</name>
        <dbReference type="ChEBI" id="CHEBI:57692"/>
    </ligand>
</feature>
<dbReference type="GO" id="GO:0005829">
    <property type="term" value="C:cytosol"/>
    <property type="evidence" value="ECO:0007669"/>
    <property type="project" value="TreeGrafter"/>
</dbReference>
<name>A0A239EMU9_9BACT</name>
<dbReference type="InterPro" id="IPR039261">
    <property type="entry name" value="FNR_nucleotide-bd"/>
</dbReference>
<comment type="catalytic activity">
    <reaction evidence="11">
        <text>hydrogen sulfide + 3 NADP(+) + 3 H2O = sulfite + 3 NADPH + 4 H(+)</text>
        <dbReference type="Rhea" id="RHEA:13801"/>
        <dbReference type="ChEBI" id="CHEBI:15377"/>
        <dbReference type="ChEBI" id="CHEBI:15378"/>
        <dbReference type="ChEBI" id="CHEBI:17359"/>
        <dbReference type="ChEBI" id="CHEBI:29919"/>
        <dbReference type="ChEBI" id="CHEBI:57783"/>
        <dbReference type="ChEBI" id="CHEBI:58349"/>
        <dbReference type="EC" id="1.8.1.2"/>
    </reaction>
</comment>
<dbReference type="Pfam" id="PF00175">
    <property type="entry name" value="NAD_binding_1"/>
    <property type="match status" value="1"/>
</dbReference>
<evidence type="ECO:0000256" key="1">
    <source>
        <dbReference type="ARBA" id="ARBA00012604"/>
    </source>
</evidence>
<dbReference type="Gene3D" id="1.20.990.10">
    <property type="entry name" value="NADPH-cytochrome p450 Reductase, Chain A, domain 3"/>
    <property type="match status" value="1"/>
</dbReference>
<dbReference type="InterPro" id="IPR017927">
    <property type="entry name" value="FAD-bd_FR_type"/>
</dbReference>
<proteinExistence type="predicted"/>
<keyword evidence="7 12" id="KW-0521">NADP</keyword>
<dbReference type="InterPro" id="IPR017938">
    <property type="entry name" value="Riboflavin_synthase-like_b-brl"/>
</dbReference>
<evidence type="ECO:0000256" key="8">
    <source>
        <dbReference type="ARBA" id="ARBA00022982"/>
    </source>
</evidence>
<evidence type="ECO:0000259" key="14">
    <source>
        <dbReference type="PROSITE" id="PS51384"/>
    </source>
</evidence>
<evidence type="ECO:0000313" key="16">
    <source>
        <dbReference type="Proteomes" id="UP000198356"/>
    </source>
</evidence>
<dbReference type="CDD" id="cd06199">
    <property type="entry name" value="SiR"/>
    <property type="match status" value="1"/>
</dbReference>
<feature type="binding site" evidence="12">
    <location>
        <position position="556"/>
    </location>
    <ligand>
        <name>NADP(+)</name>
        <dbReference type="ChEBI" id="CHEBI:58349"/>
    </ligand>
</feature>
<feature type="binding site" evidence="12">
    <location>
        <begin position="399"/>
        <end position="401"/>
    </location>
    <ligand>
        <name>FAD</name>
        <dbReference type="ChEBI" id="CHEBI:57692"/>
    </ligand>
</feature>
<protein>
    <recommendedName>
        <fullName evidence="1">assimilatory sulfite reductase (NADPH)</fullName>
        <ecNumber evidence="1">1.8.1.2</ecNumber>
    </recommendedName>
</protein>
<dbReference type="SUPFAM" id="SSF52343">
    <property type="entry name" value="Ferredoxin reductase-like, C-terminal NADP-linked domain"/>
    <property type="match status" value="1"/>
</dbReference>
<evidence type="ECO:0000256" key="11">
    <source>
        <dbReference type="ARBA" id="ARBA00052219"/>
    </source>
</evidence>
<dbReference type="OrthoDB" id="9789468at2"/>
<dbReference type="Gene3D" id="2.40.30.10">
    <property type="entry name" value="Translation factors"/>
    <property type="match status" value="1"/>
</dbReference>
<feature type="binding site" evidence="12">
    <location>
        <begin position="136"/>
        <end position="145"/>
    </location>
    <ligand>
        <name>FMN</name>
        <dbReference type="ChEBI" id="CHEBI:58210"/>
    </ligand>
</feature>
<dbReference type="RefSeq" id="WP_089407276.1">
    <property type="nucleotide sequence ID" value="NZ_FZOU01000001.1"/>
</dbReference>
<dbReference type="InterPro" id="IPR001709">
    <property type="entry name" value="Flavoprot_Pyr_Nucl_cyt_Rdtase"/>
</dbReference>
<dbReference type="GO" id="GO:0010181">
    <property type="term" value="F:FMN binding"/>
    <property type="evidence" value="ECO:0007669"/>
    <property type="project" value="InterPro"/>
</dbReference>
<keyword evidence="2" id="KW-0813">Transport</keyword>
<dbReference type="GO" id="GO:0019344">
    <property type="term" value="P:cysteine biosynthetic process"/>
    <property type="evidence" value="ECO:0007669"/>
    <property type="project" value="UniProtKB-KW"/>
</dbReference>
<keyword evidence="8" id="KW-0249">Electron transport</keyword>
<dbReference type="PANTHER" id="PTHR19384">
    <property type="entry name" value="NITRIC OXIDE SYNTHASE-RELATED"/>
    <property type="match status" value="1"/>
</dbReference>
<accession>A0A239EMU9</accession>
<feature type="binding site" evidence="12">
    <location>
        <begin position="520"/>
        <end position="524"/>
    </location>
    <ligand>
        <name>NADP(+)</name>
        <dbReference type="ChEBI" id="CHEBI:58349"/>
    </ligand>
</feature>
<dbReference type="EMBL" id="FZOU01000001">
    <property type="protein sequence ID" value="SNS45363.1"/>
    <property type="molecule type" value="Genomic_DNA"/>
</dbReference>
<feature type="binding site" evidence="12">
    <location>
        <begin position="414"/>
        <end position="417"/>
    </location>
    <ligand>
        <name>FAD</name>
        <dbReference type="ChEBI" id="CHEBI:57692"/>
    </ligand>
</feature>
<evidence type="ECO:0000256" key="7">
    <source>
        <dbReference type="ARBA" id="ARBA00022857"/>
    </source>
</evidence>
<dbReference type="Pfam" id="PF00667">
    <property type="entry name" value="FAD_binding_1"/>
    <property type="match status" value="1"/>
</dbReference>
<keyword evidence="9" id="KW-0560">Oxidoreductase</keyword>
<dbReference type="InterPro" id="IPR001433">
    <property type="entry name" value="OxRdtase_FAD/NAD-bd"/>
</dbReference>
<comment type="cofactor">
    <cofactor evidence="12">
        <name>FMN</name>
        <dbReference type="ChEBI" id="CHEBI:58210"/>
    </cofactor>
    <text evidence="12">Binds 1 FMN per subunit.</text>
</comment>
<evidence type="ECO:0000256" key="2">
    <source>
        <dbReference type="ARBA" id="ARBA00022448"/>
    </source>
</evidence>
<evidence type="ECO:0000256" key="10">
    <source>
        <dbReference type="ARBA" id="ARBA00023192"/>
    </source>
</evidence>
<dbReference type="PRINTS" id="PR00371">
    <property type="entry name" value="FPNCR"/>
</dbReference>
<evidence type="ECO:0000256" key="12">
    <source>
        <dbReference type="PIRSR" id="PIRSR000207-1"/>
    </source>
</evidence>
<feature type="binding site" evidence="12">
    <location>
        <begin position="100"/>
        <end position="103"/>
    </location>
    <ligand>
        <name>FMN</name>
        <dbReference type="ChEBI" id="CHEBI:58210"/>
    </ligand>
</feature>
<dbReference type="InterPro" id="IPR001094">
    <property type="entry name" value="Flavdoxin-like"/>
</dbReference>
<dbReference type="Proteomes" id="UP000198356">
    <property type="component" value="Unassembled WGS sequence"/>
</dbReference>
<reference evidence="15 16" key="1">
    <citation type="submission" date="2017-06" db="EMBL/GenBank/DDBJ databases">
        <authorList>
            <person name="Kim H.J."/>
            <person name="Triplett B.A."/>
        </authorList>
    </citation>
    <scope>NUCLEOTIDE SEQUENCE [LARGE SCALE GENOMIC DNA]</scope>
    <source>
        <strain evidence="15 16">DSM 18704</strain>
    </source>
</reference>
<dbReference type="FunFam" id="3.40.50.80:FF:000001">
    <property type="entry name" value="NADPH--cytochrome P450 reductase 1"/>
    <property type="match status" value="1"/>
</dbReference>
<dbReference type="PIRSF" id="PIRSF000207">
    <property type="entry name" value="SiR-FP_CysJ"/>
    <property type="match status" value="1"/>
</dbReference>
<sequence length="594" mass="65374">MSTTVPFIPESAPFTPEQRGWLNGFLAGLLSGAPAPVAASGITSLKVAVLYASQSGVAEGLARKVAKELKAKGHAPSLASLEAFEPAALAAEEHAVIVASTYGEGDPPDSAKSFYGRLCMDDAPRLEGLNYSVLALGDKHYEQFCKFGIDLDARLQSLGAKPIRERVDSDVDTDEPFAHWKSELLARLDALAGGVAAAPATPVASKTDAVPERAQVHTRETPYLAPLVEKYALNKGDSSKQTLHLAWSLAGSEVFYEAGDALGVVAQNDPCLVSDILDAMKLSGEEHVEIGATKTSHTGFMPLREALTHHLQISRLNRRMVELFANEGRIVRLLDLLKSERQTELDAYLWDRGPIDLLTEYPGVLHVAQELVAMLPRLTPRLYSISSSPAAHTAEVHATVAVVRYRSHNRDRGGVCSTMFADRTSAGDRLPVYIQPNKRFRLPRRQDAPVIMIGPGTGIAPFRGFLHERRAVGATGKNWLFFGDRSAATDFLYEDELTAMRKDGHLTRLDLAFSRDQERKIYVQDRMLEQAPMFWQWLEEGASIYVCGDASRMAKDVDATLHAILQQQGRLDAEGAREYVDAIKEQQRYHRDVY</sequence>
<dbReference type="InterPro" id="IPR023173">
    <property type="entry name" value="NADPH_Cyt_P450_Rdtase_alpha"/>
</dbReference>
<dbReference type="Pfam" id="PF00258">
    <property type="entry name" value="Flavodoxin_1"/>
    <property type="match status" value="1"/>
</dbReference>
<keyword evidence="10" id="KW-0198">Cysteine biosynthesis</keyword>
<feature type="binding site" evidence="12">
    <location>
        <begin position="514"/>
        <end position="515"/>
    </location>
    <ligand>
        <name>NADP(+)</name>
        <dbReference type="ChEBI" id="CHEBI:58349"/>
    </ligand>
</feature>
<keyword evidence="4" id="KW-0285">Flavoprotein</keyword>
<evidence type="ECO:0000256" key="5">
    <source>
        <dbReference type="ARBA" id="ARBA00022643"/>
    </source>
</evidence>
<evidence type="ECO:0000256" key="3">
    <source>
        <dbReference type="ARBA" id="ARBA00022605"/>
    </source>
</evidence>
<evidence type="ECO:0000313" key="15">
    <source>
        <dbReference type="EMBL" id="SNS45363.1"/>
    </source>
</evidence>
<evidence type="ECO:0000259" key="13">
    <source>
        <dbReference type="PROSITE" id="PS50902"/>
    </source>
</evidence>
<gene>
    <name evidence="15" type="ORF">SAMN05421770_1011040</name>
</gene>
<dbReference type="InterPro" id="IPR008254">
    <property type="entry name" value="Flavodoxin/NO_synth"/>
</dbReference>
<evidence type="ECO:0000256" key="9">
    <source>
        <dbReference type="ARBA" id="ARBA00023002"/>
    </source>
</evidence>
<dbReference type="GO" id="GO:0004783">
    <property type="term" value="F:sulfite reductase (NADPH) activity"/>
    <property type="evidence" value="ECO:0007669"/>
    <property type="project" value="UniProtKB-EC"/>
</dbReference>
<feature type="domain" description="FAD-binding FR-type" evidence="14">
    <location>
        <begin position="220"/>
        <end position="443"/>
    </location>
</feature>
<dbReference type="EC" id="1.8.1.2" evidence="1"/>
<evidence type="ECO:0000256" key="4">
    <source>
        <dbReference type="ARBA" id="ARBA00022630"/>
    </source>
</evidence>
<keyword evidence="3" id="KW-0028">Amino-acid biosynthesis</keyword>
<keyword evidence="6 12" id="KW-0274">FAD</keyword>
<dbReference type="GO" id="GO:0050660">
    <property type="term" value="F:flavin adenine dinucleotide binding"/>
    <property type="evidence" value="ECO:0007669"/>
    <property type="project" value="InterPro"/>
</dbReference>
<dbReference type="NCBIfam" id="NF004859">
    <property type="entry name" value="PRK06214.1"/>
    <property type="match status" value="1"/>
</dbReference>
<keyword evidence="16" id="KW-1185">Reference proteome</keyword>
<dbReference type="PRINTS" id="PR00369">
    <property type="entry name" value="FLAVODOXIN"/>
</dbReference>
<comment type="cofactor">
    <cofactor evidence="12">
        <name>FAD</name>
        <dbReference type="ChEBI" id="CHEBI:57692"/>
    </cofactor>
    <text evidence="12">Binds 1 FAD per subunit.</text>
</comment>
<feature type="domain" description="Flavodoxin-like" evidence="13">
    <location>
        <begin position="47"/>
        <end position="185"/>
    </location>
</feature>
<dbReference type="SUPFAM" id="SSF63380">
    <property type="entry name" value="Riboflavin synthase domain-like"/>
    <property type="match status" value="1"/>
</dbReference>
<dbReference type="PANTHER" id="PTHR19384:SF128">
    <property type="entry name" value="NADPH OXIDOREDUCTASE A"/>
    <property type="match status" value="1"/>
</dbReference>
<feature type="binding site" evidence="12">
    <location>
        <position position="405"/>
    </location>
    <ligand>
        <name>FAD</name>
        <dbReference type="ChEBI" id="CHEBI:57692"/>
    </ligand>
</feature>
<dbReference type="SUPFAM" id="SSF52218">
    <property type="entry name" value="Flavoproteins"/>
    <property type="match status" value="1"/>
</dbReference>